<feature type="domain" description="TFIIEalpha/SarR/Rpc3 HTH" evidence="1">
    <location>
        <begin position="5"/>
        <end position="46"/>
    </location>
</feature>
<accession>A0A0D6EXC8</accession>
<dbReference type="EMBL" id="LN827929">
    <property type="protein sequence ID" value="CEZ20114.1"/>
    <property type="molecule type" value="Genomic_DNA"/>
</dbReference>
<dbReference type="Proteomes" id="UP000064007">
    <property type="component" value="Chromosome 1"/>
</dbReference>
<dbReference type="SUPFAM" id="SSF46785">
    <property type="entry name" value="Winged helix' DNA-binding domain"/>
    <property type="match status" value="1"/>
</dbReference>
<dbReference type="KEGG" id="mbat:BN1208_1234"/>
<dbReference type="InterPro" id="IPR036388">
    <property type="entry name" value="WH-like_DNA-bd_sf"/>
</dbReference>
<dbReference type="RefSeq" id="WP_028818020.1">
    <property type="nucleotide sequence ID" value="NZ_CP040978.1"/>
</dbReference>
<dbReference type="STRING" id="1581557.BN1208_1234"/>
<dbReference type="AlphaFoldDB" id="A0A0D6EXC8"/>
<dbReference type="InterPro" id="IPR036390">
    <property type="entry name" value="WH_DNA-bd_sf"/>
</dbReference>
<evidence type="ECO:0000313" key="3">
    <source>
        <dbReference type="Proteomes" id="UP000064007"/>
    </source>
</evidence>
<evidence type="ECO:0000259" key="1">
    <source>
        <dbReference type="Pfam" id="PF02002"/>
    </source>
</evidence>
<dbReference type="Pfam" id="PF02002">
    <property type="entry name" value="TFIIE_alpha"/>
    <property type="match status" value="1"/>
</dbReference>
<organism evidence="2 3">
    <name type="scientific">Candidatus Methylopumilus planktonicus</name>
    <dbReference type="NCBI Taxonomy" id="1581557"/>
    <lineage>
        <taxon>Bacteria</taxon>
        <taxon>Pseudomonadati</taxon>
        <taxon>Pseudomonadota</taxon>
        <taxon>Betaproteobacteria</taxon>
        <taxon>Nitrosomonadales</taxon>
        <taxon>Methylophilaceae</taxon>
        <taxon>Candidatus Methylopumilus</taxon>
    </lineage>
</organism>
<evidence type="ECO:0000313" key="2">
    <source>
        <dbReference type="EMBL" id="CEZ20114.1"/>
    </source>
</evidence>
<reference evidence="3" key="1">
    <citation type="submission" date="2014-12" db="EMBL/GenBank/DDBJ databases">
        <authorList>
            <person name="Salcher M.M."/>
        </authorList>
    </citation>
    <scope>NUCLEOTIDE SEQUENCE [LARGE SCALE GENOMIC DNA]</scope>
    <source>
        <strain evidence="3">MMS-10A-171</strain>
    </source>
</reference>
<keyword evidence="3" id="KW-1185">Reference proteome</keyword>
<proteinExistence type="predicted"/>
<dbReference type="Gene3D" id="1.10.10.10">
    <property type="entry name" value="Winged helix-like DNA-binding domain superfamily/Winged helix DNA-binding domain"/>
    <property type="match status" value="1"/>
</dbReference>
<protein>
    <recommendedName>
        <fullName evidence="1">TFIIEalpha/SarR/Rpc3 HTH domain-containing protein</fullName>
    </recommendedName>
</protein>
<dbReference type="HOGENOM" id="CLU_2604717_0_0_4"/>
<gene>
    <name evidence="2" type="ORF">BN1208_1234</name>
</gene>
<sequence>MTKEVVLKYLQKHGQKIDHEIVKDTGIDLKELRKTISELQSKNLIQTCTIIQHGAKGKLVEGIQCRIAGYTPPAAPGRKAPAAPPQ</sequence>
<dbReference type="GeneID" id="66285394"/>
<dbReference type="InterPro" id="IPR024550">
    <property type="entry name" value="TFIIEa/SarR/Rpc3_HTH_dom"/>
</dbReference>
<dbReference type="OrthoDB" id="9181174at2"/>
<name>A0A0D6EXC8_9PROT</name>